<feature type="chain" id="PRO_5014665327" evidence="1">
    <location>
        <begin position="22"/>
        <end position="204"/>
    </location>
</feature>
<accession>A0A2N3HVL7</accession>
<keyword evidence="1" id="KW-0732">Signal</keyword>
<name>A0A2N3HVL7_9BACT</name>
<organism evidence="2 3">
    <name type="scientific">Labilibaculum filiforme</name>
    <dbReference type="NCBI Taxonomy" id="1940526"/>
    <lineage>
        <taxon>Bacteria</taxon>
        <taxon>Pseudomonadati</taxon>
        <taxon>Bacteroidota</taxon>
        <taxon>Bacteroidia</taxon>
        <taxon>Marinilabiliales</taxon>
        <taxon>Marinifilaceae</taxon>
        <taxon>Labilibaculum</taxon>
    </lineage>
</organism>
<dbReference type="NCBIfam" id="NF007458">
    <property type="entry name" value="PRK10030.1"/>
    <property type="match status" value="1"/>
</dbReference>
<gene>
    <name evidence="2" type="ORF">BZG02_14245</name>
</gene>
<dbReference type="InterPro" id="IPR038765">
    <property type="entry name" value="Papain-like_cys_pep_sf"/>
</dbReference>
<feature type="signal peptide" evidence="1">
    <location>
        <begin position="1"/>
        <end position="21"/>
    </location>
</feature>
<dbReference type="OrthoDB" id="195541at2"/>
<reference evidence="2 3" key="1">
    <citation type="journal article" date="2017" name="Front. Microbiol.">
        <title>Labilibaculum manganireducens gen. nov., sp. nov. and Labilibaculum filiforme sp. nov., Novel Bacteroidetes Isolated from Subsurface Sediments of the Baltic Sea.</title>
        <authorList>
            <person name="Vandieken V."/>
            <person name="Marshall I.P."/>
            <person name="Niemann H."/>
            <person name="Engelen B."/>
            <person name="Cypionka H."/>
        </authorList>
    </citation>
    <scope>NUCLEOTIDE SEQUENCE [LARGE SCALE GENOMIC DNA]</scope>
    <source>
        <strain evidence="2 3">59.16B</strain>
    </source>
</reference>
<evidence type="ECO:0000313" key="2">
    <source>
        <dbReference type="EMBL" id="PKQ62087.1"/>
    </source>
</evidence>
<proteinExistence type="predicted"/>
<keyword evidence="3" id="KW-1185">Reference proteome</keyword>
<dbReference type="RefSeq" id="WP_101262117.1">
    <property type="nucleotide sequence ID" value="NZ_MVDD01000010.1"/>
</dbReference>
<dbReference type="PROSITE" id="PS51257">
    <property type="entry name" value="PROKAR_LIPOPROTEIN"/>
    <property type="match status" value="1"/>
</dbReference>
<dbReference type="Gene3D" id="3.90.1720.10">
    <property type="entry name" value="endopeptidase domain like (from Nostoc punctiforme)"/>
    <property type="match status" value="1"/>
</dbReference>
<evidence type="ECO:0000256" key="1">
    <source>
        <dbReference type="SAM" id="SignalP"/>
    </source>
</evidence>
<dbReference type="InterPro" id="IPR024453">
    <property type="entry name" value="Peptidase_C92"/>
</dbReference>
<dbReference type="EMBL" id="MVDD01000010">
    <property type="protein sequence ID" value="PKQ62087.1"/>
    <property type="molecule type" value="Genomic_DNA"/>
</dbReference>
<evidence type="ECO:0000313" key="3">
    <source>
        <dbReference type="Proteomes" id="UP000233535"/>
    </source>
</evidence>
<dbReference type="SUPFAM" id="SSF54001">
    <property type="entry name" value="Cysteine proteinases"/>
    <property type="match status" value="1"/>
</dbReference>
<protein>
    <submittedName>
        <fullName evidence="2">Peptidoglycan peptidase</fullName>
    </submittedName>
</protein>
<sequence length="204" mass="23586">MKKTYYIILSLIILISCHSKTESTELQNGDIIFQTSTSGQSKAIQIATGSKYSHLGIIYKQGNDFFVYEAVQPVKLTPLNDWIKRGENGHYVVKRIKNSQNVLTPETLVKMKQIGEKYAGKDYDLYFEWSDSKIYCSELVWKIYKEAVGLEIGNLEKLRDFDLSNKLVKNKLKERYGDKIPMNELVISPESMFSSNKLWTVYEE</sequence>
<dbReference type="Proteomes" id="UP000233535">
    <property type="component" value="Unassembled WGS sequence"/>
</dbReference>
<dbReference type="Pfam" id="PF05708">
    <property type="entry name" value="Peptidase_C92"/>
    <property type="match status" value="1"/>
</dbReference>
<comment type="caution">
    <text evidence="2">The sequence shown here is derived from an EMBL/GenBank/DDBJ whole genome shotgun (WGS) entry which is preliminary data.</text>
</comment>
<dbReference type="AlphaFoldDB" id="A0A2N3HVL7"/>